<feature type="region of interest" description="Disordered" evidence="1">
    <location>
        <begin position="1"/>
        <end position="119"/>
    </location>
</feature>
<name>A0A6A7C2F7_9PEZI</name>
<protein>
    <submittedName>
        <fullName evidence="2">Uncharacterized protein</fullName>
    </submittedName>
</protein>
<dbReference type="PANTHER" id="PTHR35587">
    <property type="entry name" value="EXPRESSED PROTEIN"/>
    <property type="match status" value="1"/>
</dbReference>
<feature type="compositionally biased region" description="Polar residues" evidence="1">
    <location>
        <begin position="34"/>
        <end position="45"/>
    </location>
</feature>
<dbReference type="EMBL" id="MU005977">
    <property type="protein sequence ID" value="KAF2860888.1"/>
    <property type="molecule type" value="Genomic_DNA"/>
</dbReference>
<feature type="compositionally biased region" description="Basic and acidic residues" evidence="1">
    <location>
        <begin position="103"/>
        <end position="119"/>
    </location>
</feature>
<dbReference type="AlphaFoldDB" id="A0A6A7C2F7"/>
<keyword evidence="3" id="KW-1185">Reference proteome</keyword>
<proteinExistence type="predicted"/>
<organism evidence="2 3">
    <name type="scientific">Piedraia hortae CBS 480.64</name>
    <dbReference type="NCBI Taxonomy" id="1314780"/>
    <lineage>
        <taxon>Eukaryota</taxon>
        <taxon>Fungi</taxon>
        <taxon>Dikarya</taxon>
        <taxon>Ascomycota</taxon>
        <taxon>Pezizomycotina</taxon>
        <taxon>Dothideomycetes</taxon>
        <taxon>Dothideomycetidae</taxon>
        <taxon>Capnodiales</taxon>
        <taxon>Piedraiaceae</taxon>
        <taxon>Piedraia</taxon>
    </lineage>
</organism>
<evidence type="ECO:0000256" key="1">
    <source>
        <dbReference type="SAM" id="MobiDB-lite"/>
    </source>
</evidence>
<feature type="compositionally biased region" description="Polar residues" evidence="1">
    <location>
        <begin position="1"/>
        <end position="10"/>
    </location>
</feature>
<evidence type="ECO:0000313" key="3">
    <source>
        <dbReference type="Proteomes" id="UP000799421"/>
    </source>
</evidence>
<dbReference type="OrthoDB" id="2279190at2759"/>
<evidence type="ECO:0000313" key="2">
    <source>
        <dbReference type="EMBL" id="KAF2860888.1"/>
    </source>
</evidence>
<gene>
    <name evidence="2" type="ORF">K470DRAFT_270304</name>
</gene>
<accession>A0A6A7C2F7</accession>
<dbReference type="PANTHER" id="PTHR35587:SF6">
    <property type="entry name" value="BZIP DOMAIN-CONTAINING PROTEIN"/>
    <property type="match status" value="1"/>
</dbReference>
<sequence>MTQQPNDSSTGGDGRRPASSTRRSRRQRAREAAQNGQTMRTTNLETVEESAAAGALSGPQPFERIGPDATSMDGPVTKARMLRGEIPLRGSDNDPNGPNYLSPKEDSQEGGKGLEEQDGLKLKIEANLEIELELKASIRGDITLSL</sequence>
<reference evidence="2" key="1">
    <citation type="journal article" date="2020" name="Stud. Mycol.">
        <title>101 Dothideomycetes genomes: a test case for predicting lifestyles and emergence of pathogens.</title>
        <authorList>
            <person name="Haridas S."/>
            <person name="Albert R."/>
            <person name="Binder M."/>
            <person name="Bloem J."/>
            <person name="Labutti K."/>
            <person name="Salamov A."/>
            <person name="Andreopoulos B."/>
            <person name="Baker S."/>
            <person name="Barry K."/>
            <person name="Bills G."/>
            <person name="Bluhm B."/>
            <person name="Cannon C."/>
            <person name="Castanera R."/>
            <person name="Culley D."/>
            <person name="Daum C."/>
            <person name="Ezra D."/>
            <person name="Gonzalez J."/>
            <person name="Henrissat B."/>
            <person name="Kuo A."/>
            <person name="Liang C."/>
            <person name="Lipzen A."/>
            <person name="Lutzoni F."/>
            <person name="Magnuson J."/>
            <person name="Mondo S."/>
            <person name="Nolan M."/>
            <person name="Ohm R."/>
            <person name="Pangilinan J."/>
            <person name="Park H.-J."/>
            <person name="Ramirez L."/>
            <person name="Alfaro M."/>
            <person name="Sun H."/>
            <person name="Tritt A."/>
            <person name="Yoshinaga Y."/>
            <person name="Zwiers L.-H."/>
            <person name="Turgeon B."/>
            <person name="Goodwin S."/>
            <person name="Spatafora J."/>
            <person name="Crous P."/>
            <person name="Grigoriev I."/>
        </authorList>
    </citation>
    <scope>NUCLEOTIDE SEQUENCE</scope>
    <source>
        <strain evidence="2">CBS 480.64</strain>
    </source>
</reference>
<dbReference type="Proteomes" id="UP000799421">
    <property type="component" value="Unassembled WGS sequence"/>
</dbReference>